<dbReference type="Pfam" id="PF01850">
    <property type="entry name" value="PIN"/>
    <property type="match status" value="1"/>
</dbReference>
<dbReference type="GO" id="GO:0090729">
    <property type="term" value="F:toxin activity"/>
    <property type="evidence" value="ECO:0007669"/>
    <property type="project" value="UniProtKB-KW"/>
</dbReference>
<dbReference type="SUPFAM" id="SSF88723">
    <property type="entry name" value="PIN domain-like"/>
    <property type="match status" value="1"/>
</dbReference>
<dbReference type="InterPro" id="IPR022907">
    <property type="entry name" value="VapC_family"/>
</dbReference>
<evidence type="ECO:0000313" key="10">
    <source>
        <dbReference type="EMBL" id="MRD47425.1"/>
    </source>
</evidence>
<keyword evidence="6 8" id="KW-0460">Magnesium</keyword>
<evidence type="ECO:0000313" key="11">
    <source>
        <dbReference type="Proteomes" id="UP000487350"/>
    </source>
</evidence>
<gene>
    <name evidence="8" type="primary">vapC</name>
    <name evidence="10" type="ORF">GHT07_09060</name>
</gene>
<evidence type="ECO:0000256" key="5">
    <source>
        <dbReference type="ARBA" id="ARBA00022801"/>
    </source>
</evidence>
<dbReference type="PANTHER" id="PTHR33653:SF1">
    <property type="entry name" value="RIBONUCLEASE VAPC2"/>
    <property type="match status" value="1"/>
</dbReference>
<keyword evidence="11" id="KW-1185">Reference proteome</keyword>
<organism evidence="10 11">
    <name type="scientific">Caenimonas koreensis DSM 17982</name>
    <dbReference type="NCBI Taxonomy" id="1121255"/>
    <lineage>
        <taxon>Bacteria</taxon>
        <taxon>Pseudomonadati</taxon>
        <taxon>Pseudomonadota</taxon>
        <taxon>Betaproteobacteria</taxon>
        <taxon>Burkholderiales</taxon>
        <taxon>Comamonadaceae</taxon>
        <taxon>Caenimonas</taxon>
    </lineage>
</organism>
<evidence type="ECO:0000256" key="6">
    <source>
        <dbReference type="ARBA" id="ARBA00022842"/>
    </source>
</evidence>
<keyword evidence="3 8" id="KW-0540">Nuclease</keyword>
<evidence type="ECO:0000256" key="3">
    <source>
        <dbReference type="ARBA" id="ARBA00022722"/>
    </source>
</evidence>
<feature type="domain" description="PIN" evidence="9">
    <location>
        <begin position="19"/>
        <end position="139"/>
    </location>
</feature>
<comment type="cofactor">
    <cofactor evidence="1 8">
        <name>Mg(2+)</name>
        <dbReference type="ChEBI" id="CHEBI:18420"/>
    </cofactor>
</comment>
<accession>A0A844ASW3</accession>
<dbReference type="EC" id="3.1.-.-" evidence="8"/>
<sequence length="150" mass="16059">MATRKVQPLWGGLVDGDLVVVDTAPLIYMLEDNARYFKLFQGLFEAVDGGRLRVAISTITMAEVLVGPLKQGLDALAKRYERALESFEVVPVSTEIAVTAARLRAATGLRLPDALQAATALEVGAAALVTHDRDFSKLEGLNVLPGDTGH</sequence>
<keyword evidence="2 8" id="KW-1277">Toxin-antitoxin system</keyword>
<dbReference type="PANTHER" id="PTHR33653">
    <property type="entry name" value="RIBONUCLEASE VAPC2"/>
    <property type="match status" value="1"/>
</dbReference>
<dbReference type="GO" id="GO:0000287">
    <property type="term" value="F:magnesium ion binding"/>
    <property type="evidence" value="ECO:0007669"/>
    <property type="project" value="UniProtKB-UniRule"/>
</dbReference>
<dbReference type="InterPro" id="IPR002716">
    <property type="entry name" value="PIN_dom"/>
</dbReference>
<evidence type="ECO:0000256" key="4">
    <source>
        <dbReference type="ARBA" id="ARBA00022723"/>
    </source>
</evidence>
<comment type="similarity">
    <text evidence="7 8">Belongs to the PINc/VapC protein family.</text>
</comment>
<dbReference type="AlphaFoldDB" id="A0A844ASW3"/>
<dbReference type="OrthoDB" id="8907463at2"/>
<keyword evidence="4 8" id="KW-0479">Metal-binding</keyword>
<dbReference type="Proteomes" id="UP000487350">
    <property type="component" value="Unassembled WGS sequence"/>
</dbReference>
<dbReference type="EMBL" id="WJBU01000008">
    <property type="protein sequence ID" value="MRD47425.1"/>
    <property type="molecule type" value="Genomic_DNA"/>
</dbReference>
<evidence type="ECO:0000256" key="7">
    <source>
        <dbReference type="ARBA" id="ARBA00038093"/>
    </source>
</evidence>
<dbReference type="InterPro" id="IPR050556">
    <property type="entry name" value="Type_II_TA_system_RNase"/>
</dbReference>
<dbReference type="InterPro" id="IPR029060">
    <property type="entry name" value="PIN-like_dom_sf"/>
</dbReference>
<dbReference type="HAMAP" id="MF_00265">
    <property type="entry name" value="VapC_Nob1"/>
    <property type="match status" value="1"/>
</dbReference>
<reference evidence="10 11" key="1">
    <citation type="submission" date="2019-11" db="EMBL/GenBank/DDBJ databases">
        <title>Caenimonas koreensis gen. nov., sp. nov., isolated from activated sludge.</title>
        <authorList>
            <person name="Seung H.R."/>
        </authorList>
    </citation>
    <scope>NUCLEOTIDE SEQUENCE [LARGE SCALE GENOMIC DNA]</scope>
    <source>
        <strain evidence="10 11">EMB320</strain>
    </source>
</reference>
<name>A0A844ASW3_9BURK</name>
<dbReference type="GO" id="GO:0016787">
    <property type="term" value="F:hydrolase activity"/>
    <property type="evidence" value="ECO:0007669"/>
    <property type="project" value="UniProtKB-KW"/>
</dbReference>
<dbReference type="Gene3D" id="3.40.50.1010">
    <property type="entry name" value="5'-nuclease"/>
    <property type="match status" value="1"/>
</dbReference>
<proteinExistence type="inferred from homology"/>
<evidence type="ECO:0000256" key="2">
    <source>
        <dbReference type="ARBA" id="ARBA00022649"/>
    </source>
</evidence>
<feature type="binding site" evidence="8">
    <location>
        <position position="22"/>
    </location>
    <ligand>
        <name>Mg(2+)</name>
        <dbReference type="ChEBI" id="CHEBI:18420"/>
    </ligand>
</feature>
<dbReference type="RefSeq" id="WP_153584754.1">
    <property type="nucleotide sequence ID" value="NZ_WJBU01000008.1"/>
</dbReference>
<comment type="function">
    <text evidence="8">Toxic component of a toxin-antitoxin (TA) system. An RNase.</text>
</comment>
<evidence type="ECO:0000256" key="1">
    <source>
        <dbReference type="ARBA" id="ARBA00001946"/>
    </source>
</evidence>
<evidence type="ECO:0000256" key="8">
    <source>
        <dbReference type="HAMAP-Rule" id="MF_00265"/>
    </source>
</evidence>
<feature type="binding site" evidence="8">
    <location>
        <position position="113"/>
    </location>
    <ligand>
        <name>Mg(2+)</name>
        <dbReference type="ChEBI" id="CHEBI:18420"/>
    </ligand>
</feature>
<evidence type="ECO:0000259" key="9">
    <source>
        <dbReference type="Pfam" id="PF01850"/>
    </source>
</evidence>
<dbReference type="GO" id="GO:0004540">
    <property type="term" value="F:RNA nuclease activity"/>
    <property type="evidence" value="ECO:0007669"/>
    <property type="project" value="InterPro"/>
</dbReference>
<protein>
    <recommendedName>
        <fullName evidence="8">Ribonuclease VapC</fullName>
        <shortName evidence="8">RNase VapC</shortName>
        <ecNumber evidence="8">3.1.-.-</ecNumber>
    </recommendedName>
    <alternativeName>
        <fullName evidence="8">Toxin VapC</fullName>
    </alternativeName>
</protein>
<keyword evidence="5 8" id="KW-0378">Hydrolase</keyword>
<keyword evidence="8" id="KW-0800">Toxin</keyword>
<comment type="caution">
    <text evidence="10">The sequence shown here is derived from an EMBL/GenBank/DDBJ whole genome shotgun (WGS) entry which is preliminary data.</text>
</comment>